<dbReference type="SUPFAM" id="SSF52096">
    <property type="entry name" value="ClpP/crotonase"/>
    <property type="match status" value="1"/>
</dbReference>
<dbReference type="CDD" id="cd07563">
    <property type="entry name" value="Peptidase_S41_IRBP"/>
    <property type="match status" value="1"/>
</dbReference>
<accession>A0A1G7MM50</accession>
<dbReference type="PANTHER" id="PTHR32060:SF22">
    <property type="entry name" value="CARBOXYL-TERMINAL-PROCESSING PEPTIDASE 3, CHLOROPLASTIC"/>
    <property type="match status" value="1"/>
</dbReference>
<protein>
    <submittedName>
        <fullName evidence="2">Peptidase family S41</fullName>
    </submittedName>
</protein>
<evidence type="ECO:0000313" key="3">
    <source>
        <dbReference type="Proteomes" id="UP000198748"/>
    </source>
</evidence>
<dbReference type="OrthoDB" id="5480566at2"/>
<dbReference type="PANTHER" id="PTHR32060">
    <property type="entry name" value="TAIL-SPECIFIC PROTEASE"/>
    <property type="match status" value="1"/>
</dbReference>
<dbReference type="GO" id="GO:0008236">
    <property type="term" value="F:serine-type peptidase activity"/>
    <property type="evidence" value="ECO:0007669"/>
    <property type="project" value="InterPro"/>
</dbReference>
<gene>
    <name evidence="2" type="ORF">SAMN04487996_111302</name>
</gene>
<dbReference type="GO" id="GO:0004175">
    <property type="term" value="F:endopeptidase activity"/>
    <property type="evidence" value="ECO:0007669"/>
    <property type="project" value="TreeGrafter"/>
</dbReference>
<dbReference type="Pfam" id="PF03572">
    <property type="entry name" value="Peptidase_S41"/>
    <property type="match status" value="1"/>
</dbReference>
<dbReference type="InterPro" id="IPR005151">
    <property type="entry name" value="Tail-specific_protease"/>
</dbReference>
<evidence type="ECO:0000259" key="1">
    <source>
        <dbReference type="SMART" id="SM00245"/>
    </source>
</evidence>
<sequence length="457" mass="50070">MKYFSTPVLRVRVFTVFLTIISLPMGWACAQSNPDYDFNRMLEASAVREDFSAFRAAIDQHHPDLYRYRSKQSLDGLLDSCQASIKGPMNLVEFNNLVRYAVSAIECGHTSAGMTGEMMEQYAVSTPVFPLKLWFAGARAFVLCSKTENAPAGSEILSIDGEPIEQIRQRLMRYLPSDGKIQTKKNATLNNDAFVLLYNFVYGAKASFQVSLIPPGASSREIGLQSTGFKQTLCPAYKTGINGKPLEITYHAGSIALLGIRTFTEPDMPAFLETTFQALAQKDVDHLIIDLRGNGGGQDMYGALLYSYLTTEPFRYFSALTSREKPVMTTSDHAGLEVQQPSKTRFTGKVVILTDGRTFSTAADFCAIARSNGRAVFVGEETGGGYQGNNSGGTLRQTLPHTGLQISVPTIRYTNAVRPGQQTGQGIIPDYPVAASVSDMLEGRDTQLETAIRICND</sequence>
<proteinExistence type="predicted"/>
<reference evidence="3" key="1">
    <citation type="submission" date="2016-10" db="EMBL/GenBank/DDBJ databases">
        <authorList>
            <person name="Varghese N."/>
            <person name="Submissions S."/>
        </authorList>
    </citation>
    <scope>NUCLEOTIDE SEQUENCE [LARGE SCALE GENOMIC DNA]</scope>
    <source>
        <strain evidence="3">DSM 25329</strain>
    </source>
</reference>
<dbReference type="STRING" id="659014.SAMN04487996_111302"/>
<dbReference type="SMART" id="SM00245">
    <property type="entry name" value="TSPc"/>
    <property type="match status" value="1"/>
</dbReference>
<evidence type="ECO:0000313" key="2">
    <source>
        <dbReference type="EMBL" id="SDF62209.1"/>
    </source>
</evidence>
<dbReference type="Gene3D" id="3.90.226.10">
    <property type="entry name" value="2-enoyl-CoA Hydratase, Chain A, domain 1"/>
    <property type="match status" value="1"/>
</dbReference>
<dbReference type="Proteomes" id="UP000198748">
    <property type="component" value="Unassembled WGS sequence"/>
</dbReference>
<dbReference type="RefSeq" id="WP_090153691.1">
    <property type="nucleotide sequence ID" value="NZ_FNAN01000011.1"/>
</dbReference>
<dbReference type="GO" id="GO:0006508">
    <property type="term" value="P:proteolysis"/>
    <property type="evidence" value="ECO:0007669"/>
    <property type="project" value="InterPro"/>
</dbReference>
<keyword evidence="3" id="KW-1185">Reference proteome</keyword>
<feature type="domain" description="Tail specific protease" evidence="1">
    <location>
        <begin position="229"/>
        <end position="434"/>
    </location>
</feature>
<organism evidence="2 3">
    <name type="scientific">Dyadobacter soli</name>
    <dbReference type="NCBI Taxonomy" id="659014"/>
    <lineage>
        <taxon>Bacteria</taxon>
        <taxon>Pseudomonadati</taxon>
        <taxon>Bacteroidota</taxon>
        <taxon>Cytophagia</taxon>
        <taxon>Cytophagales</taxon>
        <taxon>Spirosomataceae</taxon>
        <taxon>Dyadobacter</taxon>
    </lineage>
</organism>
<name>A0A1G7MM50_9BACT</name>
<dbReference type="EMBL" id="FNAN01000011">
    <property type="protein sequence ID" value="SDF62209.1"/>
    <property type="molecule type" value="Genomic_DNA"/>
</dbReference>
<dbReference type="InterPro" id="IPR029045">
    <property type="entry name" value="ClpP/crotonase-like_dom_sf"/>
</dbReference>
<dbReference type="AlphaFoldDB" id="A0A1G7MM50"/>